<protein>
    <submittedName>
        <fullName evidence="3">LLM class flavin-dependent oxidoreductase</fullName>
    </submittedName>
</protein>
<feature type="domain" description="Luciferase-like" evidence="2">
    <location>
        <begin position="21"/>
        <end position="317"/>
    </location>
</feature>
<dbReference type="Gene3D" id="3.20.20.30">
    <property type="entry name" value="Luciferase-like domain"/>
    <property type="match status" value="1"/>
</dbReference>
<dbReference type="SUPFAM" id="SSF51679">
    <property type="entry name" value="Bacterial luciferase-like"/>
    <property type="match status" value="1"/>
</dbReference>
<evidence type="ECO:0000259" key="2">
    <source>
        <dbReference type="Pfam" id="PF00296"/>
    </source>
</evidence>
<dbReference type="PANTHER" id="PTHR43244">
    <property type="match status" value="1"/>
</dbReference>
<dbReference type="InterPro" id="IPR011251">
    <property type="entry name" value="Luciferase-like_dom"/>
</dbReference>
<dbReference type="Proteomes" id="UP000783871">
    <property type="component" value="Unassembled WGS sequence"/>
</dbReference>
<keyword evidence="4" id="KW-1185">Reference proteome</keyword>
<comment type="caution">
    <text evidence="3">The sequence shown here is derived from an EMBL/GenBank/DDBJ whole genome shotgun (WGS) entry which is preliminary data.</text>
</comment>
<dbReference type="RefSeq" id="WP_168001721.1">
    <property type="nucleotide sequence ID" value="NZ_JAATEO010000015.1"/>
</dbReference>
<organism evidence="3 4">
    <name type="scientific">Micromonospora thermarum</name>
    <dbReference type="NCBI Taxonomy" id="2720024"/>
    <lineage>
        <taxon>Bacteria</taxon>
        <taxon>Bacillati</taxon>
        <taxon>Actinomycetota</taxon>
        <taxon>Actinomycetes</taxon>
        <taxon>Micromonosporales</taxon>
        <taxon>Micromonosporaceae</taxon>
        <taxon>Micromonospora</taxon>
    </lineage>
</organism>
<keyword evidence="1" id="KW-0560">Oxidoreductase</keyword>
<dbReference type="PANTHER" id="PTHR43244:SF1">
    <property type="entry name" value="5,10-METHYLENETETRAHYDROMETHANOPTERIN REDUCTASE"/>
    <property type="match status" value="1"/>
</dbReference>
<dbReference type="EMBL" id="JAATEO010000015">
    <property type="protein sequence ID" value="NJP33347.1"/>
    <property type="molecule type" value="Genomic_DNA"/>
</dbReference>
<dbReference type="Pfam" id="PF00296">
    <property type="entry name" value="Bac_luciferase"/>
    <property type="match status" value="1"/>
</dbReference>
<evidence type="ECO:0000313" key="4">
    <source>
        <dbReference type="Proteomes" id="UP000783871"/>
    </source>
</evidence>
<accession>A0ABX0Z687</accession>
<sequence>MPAVPAEGCPLKLGAIIEWADDLAEFRSVVRLADDLGYDVIGVGDTPARAYEMYVSLTVAACETRRATLTPMVTTPFFRHPAATATAISTLHEVTGGRTMLAVGNGGSVRRVVGRSPVATPHELRDYVTAVRAVLRGDSARVDGFDTEPLERVRDVPVLVAADYPKSLRLAGELADGVVTTVGMSTERVARKVAQVRAAAEAAGRDPDAVQVWGFSFISVKDSRAEANAEIGAALASDVALRLKSPHMRSTVPPELLPAVEEMERRYDVWDHTVGGKNARLLEELGLVDLALEMTGVTGTVAEVGAHLRRLEEVGVSGVLAALPPLVDPKGLLRRLRQAADT</sequence>
<proteinExistence type="predicted"/>
<dbReference type="InterPro" id="IPR036661">
    <property type="entry name" value="Luciferase-like_sf"/>
</dbReference>
<evidence type="ECO:0000313" key="3">
    <source>
        <dbReference type="EMBL" id="NJP33347.1"/>
    </source>
</evidence>
<name>A0ABX0Z687_9ACTN</name>
<gene>
    <name evidence="3" type="ORF">HCJ94_15480</name>
</gene>
<evidence type="ECO:0000256" key="1">
    <source>
        <dbReference type="ARBA" id="ARBA00023002"/>
    </source>
</evidence>
<reference evidence="3 4" key="1">
    <citation type="submission" date="2020-03" db="EMBL/GenBank/DDBJ databases">
        <title>WGS of actinomycetes isolated from Thailand.</title>
        <authorList>
            <person name="Thawai C."/>
        </authorList>
    </citation>
    <scope>NUCLEOTIDE SEQUENCE [LARGE SCALE GENOMIC DNA]</scope>
    <source>
        <strain evidence="3 4">HSS6-12</strain>
    </source>
</reference>
<dbReference type="InterPro" id="IPR050564">
    <property type="entry name" value="F420-G6PD/mer"/>
</dbReference>